<keyword evidence="1" id="KW-0472">Membrane</keyword>
<evidence type="ECO:0000313" key="3">
    <source>
        <dbReference type="Proteomes" id="UP001348641"/>
    </source>
</evidence>
<evidence type="ECO:0000256" key="1">
    <source>
        <dbReference type="SAM" id="Phobius"/>
    </source>
</evidence>
<proteinExistence type="predicted"/>
<dbReference type="Proteomes" id="UP001348641">
    <property type="component" value="Unassembled WGS sequence"/>
</dbReference>
<gene>
    <name evidence="2" type="ORF">Q8A49_06050</name>
</gene>
<dbReference type="EMBL" id="JAUUCC010000010">
    <property type="protein sequence ID" value="MEE2050058.1"/>
    <property type="molecule type" value="Genomic_DNA"/>
</dbReference>
<comment type="caution">
    <text evidence="2">The sequence shown here is derived from an EMBL/GenBank/DDBJ whole genome shotgun (WGS) entry which is preliminary data.</text>
</comment>
<dbReference type="RefSeq" id="WP_330157299.1">
    <property type="nucleotide sequence ID" value="NZ_BAAAJA010000018.1"/>
</dbReference>
<organism evidence="2 3">
    <name type="scientific">Nocardiopsis tropica</name>
    <dbReference type="NCBI Taxonomy" id="109330"/>
    <lineage>
        <taxon>Bacteria</taxon>
        <taxon>Bacillati</taxon>
        <taxon>Actinomycetota</taxon>
        <taxon>Actinomycetes</taxon>
        <taxon>Streptosporangiales</taxon>
        <taxon>Nocardiopsidaceae</taxon>
        <taxon>Nocardiopsis</taxon>
    </lineage>
</organism>
<reference evidence="2 3" key="1">
    <citation type="submission" date="2023-07" db="EMBL/GenBank/DDBJ databases">
        <authorList>
            <person name="Girao M."/>
            <person name="Carvalho M.F."/>
        </authorList>
    </citation>
    <scope>NUCLEOTIDE SEQUENCE [LARGE SCALE GENOMIC DNA]</scope>
    <source>
        <strain evidence="2 3">66/93</strain>
    </source>
</reference>
<keyword evidence="1" id="KW-1133">Transmembrane helix</keyword>
<name>A0ABU7KL90_9ACTN</name>
<keyword evidence="1" id="KW-0812">Transmembrane</keyword>
<sequence>MKDIERARRTVRWLAIATSASLIGLGAYTLAYGTAWYVWTLWVWWAVLAVVTVWAVVAVRRAGRM</sequence>
<feature type="transmembrane region" description="Helical" evidence="1">
    <location>
        <begin position="12"/>
        <end position="30"/>
    </location>
</feature>
<accession>A0ABU7KL90</accession>
<protein>
    <submittedName>
        <fullName evidence="2">Uncharacterized protein</fullName>
    </submittedName>
</protein>
<feature type="transmembrane region" description="Helical" evidence="1">
    <location>
        <begin position="36"/>
        <end position="59"/>
    </location>
</feature>
<evidence type="ECO:0000313" key="2">
    <source>
        <dbReference type="EMBL" id="MEE2050058.1"/>
    </source>
</evidence>